<dbReference type="EMBL" id="JBAWKS010000001">
    <property type="protein sequence ID" value="MEI4549233.1"/>
    <property type="molecule type" value="Genomic_DNA"/>
</dbReference>
<evidence type="ECO:0000313" key="8">
    <source>
        <dbReference type="EMBL" id="MEI4549233.1"/>
    </source>
</evidence>
<keyword evidence="3" id="KW-0201">Cytochrome c-type biogenesis</keyword>
<evidence type="ECO:0000256" key="2">
    <source>
        <dbReference type="ARBA" id="ARBA00022692"/>
    </source>
</evidence>
<dbReference type="Proteomes" id="UP001382455">
    <property type="component" value="Unassembled WGS sequence"/>
</dbReference>
<comment type="caution">
    <text evidence="8">The sequence shown here is derived from an EMBL/GenBank/DDBJ whole genome shotgun (WGS) entry which is preliminary data.</text>
</comment>
<dbReference type="PANTHER" id="PTHR32234">
    <property type="entry name" value="THIOL:DISULFIDE INTERCHANGE PROTEIN DSBD"/>
    <property type="match status" value="1"/>
</dbReference>
<evidence type="ECO:0000256" key="5">
    <source>
        <dbReference type="ARBA" id="ARBA00023136"/>
    </source>
</evidence>
<feature type="transmembrane region" description="Helical" evidence="6">
    <location>
        <begin position="170"/>
        <end position="193"/>
    </location>
</feature>
<evidence type="ECO:0000256" key="1">
    <source>
        <dbReference type="ARBA" id="ARBA00004141"/>
    </source>
</evidence>
<evidence type="ECO:0000256" key="3">
    <source>
        <dbReference type="ARBA" id="ARBA00022748"/>
    </source>
</evidence>
<dbReference type="PANTHER" id="PTHR32234:SF0">
    <property type="entry name" value="THIOL:DISULFIDE INTERCHANGE PROTEIN DSBD"/>
    <property type="match status" value="1"/>
</dbReference>
<sequence>MEMFIQEALVSDKASLYVVLVIFVTGVLTSLTPCVYPMLPITVAVVRQHANNSYQSTAYTCLYVLGLALSYSLLGYFAAKLGYLFGSVATHPAMLLIAGSFCLIMAVWMLGWISMPQLSFNKNSFSSYAPLNVFVSGALSGLVMAPCTSPVLGMLLMYVSTEQAPLVGPIYLFAFALGLSALLFIAGIFSNVLNSLPKSGPWLNGFKYLLAALLVGVALYFYFQITF</sequence>
<reference evidence="8 9" key="1">
    <citation type="submission" date="2023-12" db="EMBL/GenBank/DDBJ databases">
        <title>Friends and Foes: Symbiotic and Algicidal bacterial influence on Karenia brevis blooms.</title>
        <authorList>
            <person name="Fei C."/>
            <person name="Mohamed A.R."/>
            <person name="Booker A."/>
            <person name="Arshad M."/>
            <person name="Klass S."/>
            <person name="Ahn S."/>
            <person name="Gilbert P.M."/>
            <person name="Heil C.A."/>
            <person name="Martinez J.M."/>
            <person name="Amin S.A."/>
        </authorList>
    </citation>
    <scope>NUCLEOTIDE SEQUENCE [LARGE SCALE GENOMIC DNA]</scope>
    <source>
        <strain evidence="8 9">CE15</strain>
    </source>
</reference>
<keyword evidence="2 6" id="KW-0812">Transmembrane</keyword>
<keyword evidence="5 6" id="KW-0472">Membrane</keyword>
<dbReference type="Pfam" id="PF02683">
    <property type="entry name" value="DsbD_TM"/>
    <property type="match status" value="1"/>
</dbReference>
<evidence type="ECO:0000256" key="4">
    <source>
        <dbReference type="ARBA" id="ARBA00022989"/>
    </source>
</evidence>
<evidence type="ECO:0000259" key="7">
    <source>
        <dbReference type="Pfam" id="PF02683"/>
    </source>
</evidence>
<feature type="transmembrane region" description="Helical" evidence="6">
    <location>
        <begin position="133"/>
        <end position="158"/>
    </location>
</feature>
<organism evidence="8 9">
    <name type="scientific">Pseudoalteromonas spongiae</name>
    <dbReference type="NCBI Taxonomy" id="298657"/>
    <lineage>
        <taxon>Bacteria</taxon>
        <taxon>Pseudomonadati</taxon>
        <taxon>Pseudomonadota</taxon>
        <taxon>Gammaproteobacteria</taxon>
        <taxon>Alteromonadales</taxon>
        <taxon>Pseudoalteromonadaceae</taxon>
        <taxon>Pseudoalteromonas</taxon>
    </lineage>
</organism>
<proteinExistence type="predicted"/>
<comment type="subcellular location">
    <subcellularLocation>
        <location evidence="1">Membrane</location>
        <topology evidence="1">Multi-pass membrane protein</topology>
    </subcellularLocation>
</comment>
<feature type="transmembrane region" description="Helical" evidence="6">
    <location>
        <begin position="16"/>
        <end position="46"/>
    </location>
</feature>
<feature type="transmembrane region" description="Helical" evidence="6">
    <location>
        <begin position="58"/>
        <end position="79"/>
    </location>
</feature>
<keyword evidence="4 6" id="KW-1133">Transmembrane helix</keyword>
<dbReference type="InterPro" id="IPR003834">
    <property type="entry name" value="Cyt_c_assmbl_TM_dom"/>
</dbReference>
<keyword evidence="9" id="KW-1185">Reference proteome</keyword>
<feature type="transmembrane region" description="Helical" evidence="6">
    <location>
        <begin position="91"/>
        <end position="113"/>
    </location>
</feature>
<accession>A0ABU8EQJ7</accession>
<feature type="transmembrane region" description="Helical" evidence="6">
    <location>
        <begin position="205"/>
        <end position="223"/>
    </location>
</feature>
<feature type="domain" description="Cytochrome C biogenesis protein transmembrane" evidence="7">
    <location>
        <begin position="17"/>
        <end position="222"/>
    </location>
</feature>
<dbReference type="RefSeq" id="WP_336434850.1">
    <property type="nucleotide sequence ID" value="NZ_JBAWKS010000001.1"/>
</dbReference>
<evidence type="ECO:0000256" key="6">
    <source>
        <dbReference type="SAM" id="Phobius"/>
    </source>
</evidence>
<protein>
    <submittedName>
        <fullName evidence="8">Cytochrome c biogenesis protein CcdA</fullName>
    </submittedName>
</protein>
<gene>
    <name evidence="8" type="ORF">WAE96_05905</name>
</gene>
<name>A0ABU8EQJ7_9GAMM</name>
<evidence type="ECO:0000313" key="9">
    <source>
        <dbReference type="Proteomes" id="UP001382455"/>
    </source>
</evidence>